<dbReference type="Pfam" id="PF14133">
    <property type="entry name" value="DUF4300"/>
    <property type="match status" value="1"/>
</dbReference>
<evidence type="ECO:0000259" key="1">
    <source>
        <dbReference type="Pfam" id="PF14133"/>
    </source>
</evidence>
<evidence type="ECO:0000313" key="3">
    <source>
        <dbReference type="Proteomes" id="UP000487649"/>
    </source>
</evidence>
<name>A0A9X4XG44_9FIRM</name>
<comment type="caution">
    <text evidence="2">The sequence shown here is derived from an EMBL/GenBank/DDBJ whole genome shotgun (WGS) entry which is preliminary data.</text>
</comment>
<dbReference type="Proteomes" id="UP000487649">
    <property type="component" value="Unassembled WGS sequence"/>
</dbReference>
<sequence length="296" mass="34048">MKKYFLLVGTAIVLVTGCSSKKVELESISEESTEVQQSIPFTYSFLNDDETQHKVSALLLENGISQSAINSFFTSVNHFNKLAVDTLDTKVGFETINLFDLSIDYAYIQEQWDNQTDYLDQNCRLTVFNLMKELIKIDTEDVISDEMNNLIFDEEIIKENPNIQFTDEEASAYHNFYTAISTKETTDQSFHVKQIQKEWKNRGIKFETDDNISIISVFLNYNEDKSLFIGHTGVLIKTDDGYLFLEKVASMEPYIVSKYSNIDEFKAYLTALYGNHVFDGGSKPIFMQNDKWLNAE</sequence>
<dbReference type="GeneID" id="60057804"/>
<evidence type="ECO:0000313" key="2">
    <source>
        <dbReference type="EMBL" id="MTK22010.1"/>
    </source>
</evidence>
<proteinExistence type="predicted"/>
<protein>
    <submittedName>
        <fullName evidence="2">DUF4300 family protein</fullName>
    </submittedName>
</protein>
<dbReference type="InterPro" id="IPR025389">
    <property type="entry name" value="DUF4300"/>
</dbReference>
<dbReference type="AlphaFoldDB" id="A0A9X4XG44"/>
<dbReference type="PROSITE" id="PS51257">
    <property type="entry name" value="PROKAR_LIPOPROTEIN"/>
    <property type="match status" value="1"/>
</dbReference>
<gene>
    <name evidence="2" type="ORF">GMA92_11355</name>
</gene>
<reference evidence="2 3" key="1">
    <citation type="journal article" date="2019" name="Nat. Med.">
        <title>A library of human gut bacterial isolates paired with longitudinal multiomics data enables mechanistic microbiome research.</title>
        <authorList>
            <person name="Poyet M."/>
            <person name="Groussin M."/>
            <person name="Gibbons S.M."/>
            <person name="Avila-Pacheco J."/>
            <person name="Jiang X."/>
            <person name="Kearney S.M."/>
            <person name="Perrotta A.R."/>
            <person name="Berdy B."/>
            <person name="Zhao S."/>
            <person name="Lieberman T.D."/>
            <person name="Swanson P.K."/>
            <person name="Smith M."/>
            <person name="Roesemann S."/>
            <person name="Alexander J.E."/>
            <person name="Rich S.A."/>
            <person name="Livny J."/>
            <person name="Vlamakis H."/>
            <person name="Clish C."/>
            <person name="Bullock K."/>
            <person name="Deik A."/>
            <person name="Scott J."/>
            <person name="Pierce K.A."/>
            <person name="Xavier R.J."/>
            <person name="Alm E.J."/>
        </authorList>
    </citation>
    <scope>NUCLEOTIDE SEQUENCE [LARGE SCALE GENOMIC DNA]</scope>
    <source>
        <strain evidence="2 3">BIOML-A198</strain>
    </source>
</reference>
<feature type="domain" description="DUF4300" evidence="1">
    <location>
        <begin position="42"/>
        <end position="293"/>
    </location>
</feature>
<accession>A0A9X4XG44</accession>
<organism evidence="2 3">
    <name type="scientific">Turicibacter sanguinis</name>
    <dbReference type="NCBI Taxonomy" id="154288"/>
    <lineage>
        <taxon>Bacteria</taxon>
        <taxon>Bacillati</taxon>
        <taxon>Bacillota</taxon>
        <taxon>Erysipelotrichia</taxon>
        <taxon>Erysipelotrichales</taxon>
        <taxon>Turicibacteraceae</taxon>
        <taxon>Turicibacter</taxon>
    </lineage>
</organism>
<dbReference type="RefSeq" id="WP_006784617.1">
    <property type="nucleotide sequence ID" value="NZ_CP053187.1"/>
</dbReference>
<dbReference type="EMBL" id="WMQE01000028">
    <property type="protein sequence ID" value="MTK22010.1"/>
    <property type="molecule type" value="Genomic_DNA"/>
</dbReference>